<dbReference type="EMBL" id="CP019724">
    <property type="protein sequence ID" value="AQS70829.1"/>
    <property type="molecule type" value="Genomic_DNA"/>
</dbReference>
<evidence type="ECO:0000256" key="1">
    <source>
        <dbReference type="SAM" id="MobiDB-lite"/>
    </source>
</evidence>
<dbReference type="AlphaFoldDB" id="A0A1S6JGH4"/>
<dbReference type="KEGG" id="spac:B1H29_31585"/>
<keyword evidence="3" id="KW-1185">Reference proteome</keyword>
<accession>A0A1S6JGH4</accession>
<protein>
    <submittedName>
        <fullName evidence="2">Uncharacterized protein</fullName>
    </submittedName>
</protein>
<feature type="region of interest" description="Disordered" evidence="1">
    <location>
        <begin position="36"/>
        <end position="61"/>
    </location>
</feature>
<evidence type="ECO:0000313" key="3">
    <source>
        <dbReference type="Proteomes" id="UP000189443"/>
    </source>
</evidence>
<reference evidence="2 3" key="1">
    <citation type="submission" date="2017-02" db="EMBL/GenBank/DDBJ databases">
        <title>Streptomyces pactum ACT12 Genome sequencing and assembly.</title>
        <authorList>
            <person name="Xue Q."/>
            <person name="Yan X."/>
            <person name="Jia L."/>
            <person name="Yan H."/>
        </authorList>
    </citation>
    <scope>NUCLEOTIDE SEQUENCE [LARGE SCALE GENOMIC DNA]</scope>
    <source>
        <strain evidence="2 3">ACT12</strain>
    </source>
</reference>
<name>A0A1S6JGH4_9ACTN</name>
<dbReference type="Proteomes" id="UP000189443">
    <property type="component" value="Chromosome"/>
</dbReference>
<proteinExistence type="predicted"/>
<sequence>MANCRPGPPGVRTLSLEVTVTEWIDPRYAKLVAAWKRTQQPTSRDPKEQRPVRGFIFPPKP</sequence>
<organism evidence="2 3">
    <name type="scientific">Streptomyces pactum</name>
    <dbReference type="NCBI Taxonomy" id="68249"/>
    <lineage>
        <taxon>Bacteria</taxon>
        <taxon>Bacillati</taxon>
        <taxon>Actinomycetota</taxon>
        <taxon>Actinomycetes</taxon>
        <taxon>Kitasatosporales</taxon>
        <taxon>Streptomycetaceae</taxon>
        <taxon>Streptomyces</taxon>
    </lineage>
</organism>
<gene>
    <name evidence="2" type="ORF">B1H29_31585</name>
</gene>
<evidence type="ECO:0000313" key="2">
    <source>
        <dbReference type="EMBL" id="AQS70829.1"/>
    </source>
</evidence>